<evidence type="ECO:0008006" key="3">
    <source>
        <dbReference type="Google" id="ProtNLM"/>
    </source>
</evidence>
<evidence type="ECO:0000313" key="1">
    <source>
        <dbReference type="EMBL" id="PER45675.1"/>
    </source>
</evidence>
<organism evidence="1 2">
    <name type="scientific">Bacillus thuringiensis</name>
    <dbReference type="NCBI Taxonomy" id="1428"/>
    <lineage>
        <taxon>Bacteria</taxon>
        <taxon>Bacillati</taxon>
        <taxon>Bacillota</taxon>
        <taxon>Bacilli</taxon>
        <taxon>Bacillales</taxon>
        <taxon>Bacillaceae</taxon>
        <taxon>Bacillus</taxon>
        <taxon>Bacillus cereus group</taxon>
    </lineage>
</organism>
<sequence length="69" mass="7249">MDATCVLESIIDLKAEAARLEQEGVGTPDYEALFASNEGVKQPTVLAAGAGYHLKAEVACSECEGGWSF</sequence>
<dbReference type="RefSeq" id="WP_098221704.1">
    <property type="nucleotide sequence ID" value="NZ_NTVJ01000008.1"/>
</dbReference>
<proteinExistence type="predicted"/>
<comment type="caution">
    <text evidence="1">The sequence shown here is derived from an EMBL/GenBank/DDBJ whole genome shotgun (WGS) entry which is preliminary data.</text>
</comment>
<dbReference type="EMBL" id="NTYF01000131">
    <property type="protein sequence ID" value="PER45675.1"/>
    <property type="molecule type" value="Genomic_DNA"/>
</dbReference>
<dbReference type="Proteomes" id="UP000219897">
    <property type="component" value="Unassembled WGS sequence"/>
</dbReference>
<evidence type="ECO:0000313" key="2">
    <source>
        <dbReference type="Proteomes" id="UP000219897"/>
    </source>
</evidence>
<reference evidence="1 2" key="1">
    <citation type="submission" date="2017-09" db="EMBL/GenBank/DDBJ databases">
        <title>Large-scale bioinformatics analysis of Bacillus genomes uncovers conserved roles of natural products in bacterial physiology.</title>
        <authorList>
            <consortium name="Agbiome Team Llc"/>
            <person name="Bleich R.M."/>
            <person name="Kirk G.J."/>
            <person name="Santa Maria K.C."/>
            <person name="Allen S.E."/>
            <person name="Farag S."/>
            <person name="Shank E.A."/>
            <person name="Bowers A."/>
        </authorList>
    </citation>
    <scope>NUCLEOTIDE SEQUENCE [LARGE SCALE GENOMIC DNA]</scope>
    <source>
        <strain evidence="1 2">AFS005140</strain>
    </source>
</reference>
<gene>
    <name evidence="1" type="ORF">CN495_26965</name>
</gene>
<accession>A0ABD6RXB9</accession>
<protein>
    <recommendedName>
        <fullName evidence="3">Plantaricin C family lantibiotic</fullName>
    </recommendedName>
</protein>
<dbReference type="AlphaFoldDB" id="A0ABD6RXB9"/>
<name>A0ABD6RXB9_BACTU</name>
<dbReference type="NCBIfam" id="NF041643">
    <property type="entry name" value="EAxFAS_anti"/>
    <property type="match status" value="1"/>
</dbReference>